<feature type="transmembrane region" description="Helical" evidence="11">
    <location>
        <begin position="223"/>
        <end position="248"/>
    </location>
</feature>
<dbReference type="EMBL" id="WTXG01000015">
    <property type="protein sequence ID" value="KAI0301090.1"/>
    <property type="molecule type" value="Genomic_DNA"/>
</dbReference>
<evidence type="ECO:0000256" key="3">
    <source>
        <dbReference type="ARBA" id="ARBA00022692"/>
    </source>
</evidence>
<dbReference type="AlphaFoldDB" id="A0AAD4M689"/>
<reference evidence="14" key="1">
    <citation type="journal article" date="2022" name="New Phytol.">
        <title>Evolutionary transition to the ectomycorrhizal habit in the genomes of a hyperdiverse lineage of mushroom-forming fungi.</title>
        <authorList>
            <person name="Looney B."/>
            <person name="Miyauchi S."/>
            <person name="Morin E."/>
            <person name="Drula E."/>
            <person name="Courty P.E."/>
            <person name="Kohler A."/>
            <person name="Kuo A."/>
            <person name="LaButti K."/>
            <person name="Pangilinan J."/>
            <person name="Lipzen A."/>
            <person name="Riley R."/>
            <person name="Andreopoulos W."/>
            <person name="He G."/>
            <person name="Johnson J."/>
            <person name="Nolan M."/>
            <person name="Tritt A."/>
            <person name="Barry K.W."/>
            <person name="Grigoriev I.V."/>
            <person name="Nagy L.G."/>
            <person name="Hibbett D."/>
            <person name="Henrissat B."/>
            <person name="Matheny P.B."/>
            <person name="Labbe J."/>
            <person name="Martin F.M."/>
        </authorList>
    </citation>
    <scope>NUCLEOTIDE SEQUENCE</scope>
    <source>
        <strain evidence="14">BPL690</strain>
    </source>
</reference>
<evidence type="ECO:0000313" key="15">
    <source>
        <dbReference type="Proteomes" id="UP001203297"/>
    </source>
</evidence>
<keyword evidence="6" id="KW-0564">Palmitate</keyword>
<evidence type="ECO:0000256" key="2">
    <source>
        <dbReference type="ARBA" id="ARBA00022679"/>
    </source>
</evidence>
<comment type="domain">
    <text evidence="11">The DHHC domain is required for palmitoyltransferase activity.</text>
</comment>
<evidence type="ECO:0000259" key="13">
    <source>
        <dbReference type="Pfam" id="PF01529"/>
    </source>
</evidence>
<dbReference type="GO" id="GO:0005794">
    <property type="term" value="C:Golgi apparatus"/>
    <property type="evidence" value="ECO:0007669"/>
    <property type="project" value="TreeGrafter"/>
</dbReference>
<keyword evidence="2 11" id="KW-0808">Transferase</keyword>
<name>A0AAD4M689_9AGAM</name>
<comment type="caution">
    <text evidence="14">The sequence shown here is derived from an EMBL/GenBank/DDBJ whole genome shotgun (WGS) entry which is preliminary data.</text>
</comment>
<dbReference type="PROSITE" id="PS50216">
    <property type="entry name" value="DHHC"/>
    <property type="match status" value="1"/>
</dbReference>
<evidence type="ECO:0000256" key="11">
    <source>
        <dbReference type="RuleBase" id="RU079119"/>
    </source>
</evidence>
<sequence length="367" mass="41067">MAENSLPLLSFELGTLPPTPKPTDDDSDDGHPGNPRRWYHYVPLFAVLSLLAPHPSILHVLLNYHYLTLRMPQYFVIHLLVIYTLSFLAFSSLIVCVARDPGPVPDAQSEAQTNDAGGEISLEVALLSTPPEDYTQPGKWCRICWKPKPERTHHCSQCGRCVLKMDHHCPWLGAKCIGFRTYTSFLHFLASITLLAAYVAVVCIRGLVFAFSHPLAINEMTPVHMLILSFAGCAFAIIIGSFLGYHVYLHKSNDTEHISPFVLLRHLPPLPPCRLSSPPLEYQLTFAQRRAVRAAHARMSLYDVGWRRNAGQVLGIGTKHRWQAWAARLLWGGSCYGTGTQFPRNPRADDVLTELAVELVRLENSAN</sequence>
<evidence type="ECO:0000256" key="1">
    <source>
        <dbReference type="ARBA" id="ARBA00004141"/>
    </source>
</evidence>
<feature type="region of interest" description="Disordered" evidence="12">
    <location>
        <begin position="13"/>
        <end position="33"/>
    </location>
</feature>
<keyword evidence="8 11" id="KW-0012">Acyltransferase</keyword>
<dbReference type="InterPro" id="IPR001594">
    <property type="entry name" value="Palmitoyltrfase_DHHC"/>
</dbReference>
<evidence type="ECO:0000256" key="5">
    <source>
        <dbReference type="ARBA" id="ARBA00023136"/>
    </source>
</evidence>
<feature type="transmembrane region" description="Helical" evidence="11">
    <location>
        <begin position="38"/>
        <end position="62"/>
    </location>
</feature>
<proteinExistence type="inferred from homology"/>
<comment type="similarity">
    <text evidence="9">Belongs to the DHHC palmitoyltransferase family. PFA5 subfamily.</text>
</comment>
<dbReference type="InterPro" id="IPR039859">
    <property type="entry name" value="PFA4/ZDH16/20/ERF2-like"/>
</dbReference>
<dbReference type="EC" id="2.3.1.225" evidence="11"/>
<evidence type="ECO:0000256" key="10">
    <source>
        <dbReference type="ARBA" id="ARBA00048048"/>
    </source>
</evidence>
<keyword evidence="15" id="KW-1185">Reference proteome</keyword>
<evidence type="ECO:0000256" key="4">
    <source>
        <dbReference type="ARBA" id="ARBA00022989"/>
    </source>
</evidence>
<comment type="catalytic activity">
    <reaction evidence="10 11">
        <text>L-cysteinyl-[protein] + hexadecanoyl-CoA = S-hexadecanoyl-L-cysteinyl-[protein] + CoA</text>
        <dbReference type="Rhea" id="RHEA:36683"/>
        <dbReference type="Rhea" id="RHEA-COMP:10131"/>
        <dbReference type="Rhea" id="RHEA-COMP:11032"/>
        <dbReference type="ChEBI" id="CHEBI:29950"/>
        <dbReference type="ChEBI" id="CHEBI:57287"/>
        <dbReference type="ChEBI" id="CHEBI:57379"/>
        <dbReference type="ChEBI" id="CHEBI:74151"/>
        <dbReference type="EC" id="2.3.1.225"/>
    </reaction>
</comment>
<evidence type="ECO:0000313" key="14">
    <source>
        <dbReference type="EMBL" id="KAI0301090.1"/>
    </source>
</evidence>
<dbReference type="PANTHER" id="PTHR22883">
    <property type="entry name" value="ZINC FINGER DHHC DOMAIN CONTAINING PROTEIN"/>
    <property type="match status" value="1"/>
</dbReference>
<dbReference type="GO" id="GO:0019706">
    <property type="term" value="F:protein-cysteine S-palmitoyltransferase activity"/>
    <property type="evidence" value="ECO:0007669"/>
    <property type="project" value="UniProtKB-EC"/>
</dbReference>
<evidence type="ECO:0000256" key="6">
    <source>
        <dbReference type="ARBA" id="ARBA00023139"/>
    </source>
</evidence>
<dbReference type="Pfam" id="PF01529">
    <property type="entry name" value="DHHC"/>
    <property type="match status" value="1"/>
</dbReference>
<keyword evidence="7" id="KW-0449">Lipoprotein</keyword>
<dbReference type="GO" id="GO:0006612">
    <property type="term" value="P:protein targeting to membrane"/>
    <property type="evidence" value="ECO:0007669"/>
    <property type="project" value="TreeGrafter"/>
</dbReference>
<evidence type="ECO:0000256" key="7">
    <source>
        <dbReference type="ARBA" id="ARBA00023288"/>
    </source>
</evidence>
<keyword evidence="5 11" id="KW-0472">Membrane</keyword>
<dbReference type="GO" id="GO:0005783">
    <property type="term" value="C:endoplasmic reticulum"/>
    <property type="evidence" value="ECO:0007669"/>
    <property type="project" value="TreeGrafter"/>
</dbReference>
<dbReference type="GO" id="GO:0016020">
    <property type="term" value="C:membrane"/>
    <property type="evidence" value="ECO:0007669"/>
    <property type="project" value="UniProtKB-SubCell"/>
</dbReference>
<feature type="transmembrane region" description="Helical" evidence="11">
    <location>
        <begin position="74"/>
        <end position="95"/>
    </location>
</feature>
<keyword evidence="3 11" id="KW-0812">Transmembrane</keyword>
<evidence type="ECO:0000256" key="8">
    <source>
        <dbReference type="ARBA" id="ARBA00023315"/>
    </source>
</evidence>
<dbReference type="Proteomes" id="UP001203297">
    <property type="component" value="Unassembled WGS sequence"/>
</dbReference>
<gene>
    <name evidence="14" type="ORF">B0F90DRAFT_1842997</name>
</gene>
<feature type="transmembrane region" description="Helical" evidence="11">
    <location>
        <begin position="188"/>
        <end position="211"/>
    </location>
</feature>
<comment type="subcellular location">
    <subcellularLocation>
        <location evidence="1">Membrane</location>
        <topology evidence="1">Multi-pass membrane protein</topology>
    </subcellularLocation>
</comment>
<evidence type="ECO:0000256" key="9">
    <source>
        <dbReference type="ARBA" id="ARBA00038298"/>
    </source>
</evidence>
<keyword evidence="4 11" id="KW-1133">Transmembrane helix</keyword>
<evidence type="ECO:0000256" key="12">
    <source>
        <dbReference type="SAM" id="MobiDB-lite"/>
    </source>
</evidence>
<organism evidence="14 15">
    <name type="scientific">Multifurca ochricompacta</name>
    <dbReference type="NCBI Taxonomy" id="376703"/>
    <lineage>
        <taxon>Eukaryota</taxon>
        <taxon>Fungi</taxon>
        <taxon>Dikarya</taxon>
        <taxon>Basidiomycota</taxon>
        <taxon>Agaricomycotina</taxon>
        <taxon>Agaricomycetes</taxon>
        <taxon>Russulales</taxon>
        <taxon>Russulaceae</taxon>
        <taxon>Multifurca</taxon>
    </lineage>
</organism>
<protein>
    <recommendedName>
        <fullName evidence="11">Palmitoyltransferase</fullName>
        <ecNumber evidence="11">2.3.1.225</ecNumber>
    </recommendedName>
</protein>
<feature type="domain" description="Palmitoyltransferase DHHC" evidence="13">
    <location>
        <begin position="137"/>
        <end position="257"/>
    </location>
</feature>
<dbReference type="PANTHER" id="PTHR22883:SF23">
    <property type="entry name" value="PALMITOYLTRANSFERASE ZDHHC6"/>
    <property type="match status" value="1"/>
</dbReference>
<accession>A0AAD4M689</accession>